<evidence type="ECO:0000256" key="1">
    <source>
        <dbReference type="SAM" id="MobiDB-lite"/>
    </source>
</evidence>
<feature type="compositionally biased region" description="Low complexity" evidence="1">
    <location>
        <begin position="1"/>
        <end position="17"/>
    </location>
</feature>
<accession>A0A423XA26</accession>
<name>A0A423XA26_9PEZI</name>
<dbReference type="OrthoDB" id="10495110at2759"/>
<evidence type="ECO:0000313" key="2">
    <source>
        <dbReference type="EMBL" id="ROW12756.1"/>
    </source>
</evidence>
<sequence>MPGSTTKPPSSSSPRGSLVNQSRWTFSSSEDGGVLDDLRSRLLRSQDDAERLWGRKVRGVDPYWEKYKRCRDVFAAFVVTHCHTTEPAAVARPRLRRRRHHDDLRQLYMEGEGFHAEI</sequence>
<dbReference type="AlphaFoldDB" id="A0A423XA26"/>
<dbReference type="EMBL" id="LKEA01000001">
    <property type="protein sequence ID" value="ROW12756.1"/>
    <property type="molecule type" value="Genomic_DNA"/>
</dbReference>
<comment type="caution">
    <text evidence="2">The sequence shown here is derived from an EMBL/GenBank/DDBJ whole genome shotgun (WGS) entry which is preliminary data.</text>
</comment>
<feature type="region of interest" description="Disordered" evidence="1">
    <location>
        <begin position="1"/>
        <end position="34"/>
    </location>
</feature>
<gene>
    <name evidence="2" type="ORF">VMCG_00081</name>
</gene>
<evidence type="ECO:0000313" key="3">
    <source>
        <dbReference type="Proteomes" id="UP000283895"/>
    </source>
</evidence>
<keyword evidence="3" id="KW-1185">Reference proteome</keyword>
<proteinExistence type="predicted"/>
<organism evidence="2 3">
    <name type="scientific">Cytospora schulzeri</name>
    <dbReference type="NCBI Taxonomy" id="448051"/>
    <lineage>
        <taxon>Eukaryota</taxon>
        <taxon>Fungi</taxon>
        <taxon>Dikarya</taxon>
        <taxon>Ascomycota</taxon>
        <taxon>Pezizomycotina</taxon>
        <taxon>Sordariomycetes</taxon>
        <taxon>Sordariomycetidae</taxon>
        <taxon>Diaporthales</taxon>
        <taxon>Cytosporaceae</taxon>
        <taxon>Cytospora</taxon>
    </lineage>
</organism>
<feature type="compositionally biased region" description="Polar residues" evidence="1">
    <location>
        <begin position="18"/>
        <end position="30"/>
    </location>
</feature>
<dbReference type="Proteomes" id="UP000283895">
    <property type="component" value="Unassembled WGS sequence"/>
</dbReference>
<reference evidence="2 3" key="1">
    <citation type="submission" date="2015-09" db="EMBL/GenBank/DDBJ databases">
        <title>Host preference determinants of Valsa canker pathogens revealed by comparative genomics.</title>
        <authorList>
            <person name="Yin Z."/>
            <person name="Huang L."/>
        </authorList>
    </citation>
    <scope>NUCLEOTIDE SEQUENCE [LARGE SCALE GENOMIC DNA]</scope>
    <source>
        <strain evidence="2 3">03-1</strain>
    </source>
</reference>
<protein>
    <submittedName>
        <fullName evidence="2">Uncharacterized protein</fullName>
    </submittedName>
</protein>